<sequence>MSTSQGEKLKLIRDSERLSIRELTDIVGISYTTYHGYENDKSKMTFESGVKLFKLPRFRKYQNWFMFDETDPASGQIAPALAHSGQENPTSSHSDQKTG</sequence>
<feature type="region of interest" description="Disordered" evidence="1">
    <location>
        <begin position="76"/>
        <end position="99"/>
    </location>
</feature>
<evidence type="ECO:0000313" key="5">
    <source>
        <dbReference type="Proteomes" id="UP001598201"/>
    </source>
</evidence>
<dbReference type="Proteomes" id="UP001598201">
    <property type="component" value="Unassembled WGS sequence"/>
</dbReference>
<dbReference type="eggNOG" id="COG1396">
    <property type="taxonomic scope" value="Bacteria"/>
</dbReference>
<reference evidence="2 4" key="2">
    <citation type="journal article" date="2012" name="J. Bacteriol.">
        <title>Complete Genome Sequence of Rahnella sp. Strain Y9602, a Gammaproteobacterium Isolate from Metal- and Radionuclide-Contaminated Soil.</title>
        <authorList>
            <person name="Martinez R.J."/>
            <person name="Bruce D."/>
            <person name="Detter C."/>
            <person name="Goodwin L.A."/>
            <person name="Han J."/>
            <person name="Han C.S."/>
            <person name="Held B."/>
            <person name="Land M.L."/>
            <person name="Mikhailova N."/>
            <person name="Nolan M."/>
            <person name="Pennacchio L."/>
            <person name="Pitluck S."/>
            <person name="Tapia R."/>
            <person name="Woyke T."/>
            <person name="Sobecky P.A."/>
        </authorList>
    </citation>
    <scope>NUCLEOTIDE SEQUENCE [LARGE SCALE GENOMIC DNA]</scope>
    <source>
        <strain evidence="2 4">Y9602</strain>
    </source>
</reference>
<keyword evidence="5" id="KW-1185">Reference proteome</keyword>
<organism evidence="2 4">
    <name type="scientific">Rahnella sp. (strain Y9602)</name>
    <dbReference type="NCBI Taxonomy" id="2703885"/>
    <lineage>
        <taxon>Bacteria</taxon>
        <taxon>Pseudomonadati</taxon>
        <taxon>Pseudomonadota</taxon>
        <taxon>Gammaproteobacteria</taxon>
        <taxon>Enterobacterales</taxon>
        <taxon>Yersiniaceae</taxon>
        <taxon>Rahnella</taxon>
    </lineage>
</organism>
<proteinExistence type="predicted"/>
<dbReference type="Gene3D" id="1.10.260.40">
    <property type="entry name" value="lambda repressor-like DNA-binding domains"/>
    <property type="match status" value="1"/>
</dbReference>
<dbReference type="KEGG" id="rah:Rahaq_1464"/>
<dbReference type="OrthoDB" id="6302218at2"/>
<accession>A0A0H3F790</accession>
<evidence type="ECO:0000313" key="2">
    <source>
        <dbReference type="EMBL" id="ADW73086.1"/>
    </source>
</evidence>
<dbReference type="EMBL" id="CP002505">
    <property type="protein sequence ID" value="ADW73086.1"/>
    <property type="molecule type" value="Genomic_DNA"/>
</dbReference>
<dbReference type="AlphaFoldDB" id="A0A0H3F790"/>
<dbReference type="SUPFAM" id="SSF47413">
    <property type="entry name" value="lambda repressor-like DNA-binding domains"/>
    <property type="match status" value="1"/>
</dbReference>
<dbReference type="InterPro" id="IPR010982">
    <property type="entry name" value="Lambda_DNA-bd_dom_sf"/>
</dbReference>
<dbReference type="EMBL" id="JBHUCJ010000016">
    <property type="protein sequence ID" value="MFD3223704.1"/>
    <property type="molecule type" value="Genomic_DNA"/>
</dbReference>
<dbReference type="Proteomes" id="UP000007257">
    <property type="component" value="Chromosome"/>
</dbReference>
<dbReference type="InterPro" id="IPR001387">
    <property type="entry name" value="Cro/C1-type_HTH"/>
</dbReference>
<dbReference type="RefSeq" id="WP_013574789.1">
    <property type="nucleotide sequence ID" value="NC_015061.1"/>
</dbReference>
<name>A0A0H3F790_RAHSY</name>
<dbReference type="HOGENOM" id="CLU_139664_0_0_6"/>
<evidence type="ECO:0000256" key="1">
    <source>
        <dbReference type="SAM" id="MobiDB-lite"/>
    </source>
</evidence>
<gene>
    <name evidence="2" type="ordered locus">Rahaq_1464</name>
    <name evidence="3" type="ORF">ACFPK4_09180</name>
</gene>
<dbReference type="CDD" id="cd00093">
    <property type="entry name" value="HTH_XRE"/>
    <property type="match status" value="1"/>
</dbReference>
<evidence type="ECO:0000313" key="3">
    <source>
        <dbReference type="EMBL" id="MFD3223704.1"/>
    </source>
</evidence>
<evidence type="ECO:0000313" key="4">
    <source>
        <dbReference type="Proteomes" id="UP000007257"/>
    </source>
</evidence>
<protein>
    <submittedName>
        <fullName evidence="3">Helix-turn-helix domain-containing protein</fullName>
    </submittedName>
    <submittedName>
        <fullName evidence="2">Phage repressor protein C</fullName>
    </submittedName>
</protein>
<reference evidence="3 5" key="3">
    <citation type="submission" date="2024-09" db="EMBL/GenBank/DDBJ databases">
        <title>Genomes of Rahnella.</title>
        <authorList>
            <person name="Mnguni F.C."/>
            <person name="Shin G.Y."/>
            <person name="Coutinho T."/>
        </authorList>
    </citation>
    <scope>NUCLEOTIDE SEQUENCE [LARGE SCALE GENOMIC DNA]</scope>
    <source>
        <strain evidence="3 5">20WA0057</strain>
    </source>
</reference>
<reference evidence="4" key="1">
    <citation type="submission" date="2011-01" db="EMBL/GenBank/DDBJ databases">
        <title>Complete sequence of chromosome of Rahnella sp. Y9602.</title>
        <authorList>
            <consortium name="US DOE Joint Genome Institute"/>
            <person name="Lucas S."/>
            <person name="Copeland A."/>
            <person name="Lapidus A."/>
            <person name="Cheng J.-F."/>
            <person name="Goodwin L."/>
            <person name="Pitluck S."/>
            <person name="Lu M."/>
            <person name="Detter J.C."/>
            <person name="Han C."/>
            <person name="Tapia R."/>
            <person name="Land M."/>
            <person name="Hauser L."/>
            <person name="Kyrpides N."/>
            <person name="Ivanova N."/>
            <person name="Ovchinnikova G."/>
            <person name="Pagani I."/>
            <person name="Sobecky P.A."/>
            <person name="Martinez R.J."/>
            <person name="Woyke T."/>
        </authorList>
    </citation>
    <scope>NUCLEOTIDE SEQUENCE [LARGE SCALE GENOMIC DNA]</scope>
    <source>
        <strain evidence="4">Y9602</strain>
    </source>
</reference>
<dbReference type="GO" id="GO:0003677">
    <property type="term" value="F:DNA binding"/>
    <property type="evidence" value="ECO:0007669"/>
    <property type="project" value="InterPro"/>
</dbReference>